<reference evidence="1 2" key="2">
    <citation type="submission" date="2013-02" db="EMBL/GenBank/DDBJ databases">
        <title>The Genome Sequence of Plasmodium falciparum Vietnam Oak-Knoll (FVO).</title>
        <authorList>
            <consortium name="The Broad Institute Genome Sequencing Platform"/>
            <consortium name="The Broad Institute Genome Sequencing Center for Infectious Disease"/>
            <person name="Neafsey D."/>
            <person name="Cheeseman I."/>
            <person name="Volkman S."/>
            <person name="Adams J."/>
            <person name="Walker B."/>
            <person name="Young S.K."/>
            <person name="Zeng Q."/>
            <person name="Gargeya S."/>
            <person name="Fitzgerald M."/>
            <person name="Haas B."/>
            <person name="Abouelleil A."/>
            <person name="Alvarado L."/>
            <person name="Arachchi H.M."/>
            <person name="Berlin A.M."/>
            <person name="Chapman S.B."/>
            <person name="Dewar J."/>
            <person name="Goldberg J."/>
            <person name="Griggs A."/>
            <person name="Gujja S."/>
            <person name="Hansen M."/>
            <person name="Howarth C."/>
            <person name="Imamovic A."/>
            <person name="Larimer J."/>
            <person name="McCowan C."/>
            <person name="Murphy C."/>
            <person name="Neiman D."/>
            <person name="Pearson M."/>
            <person name="Priest M."/>
            <person name="Roberts A."/>
            <person name="Saif S."/>
            <person name="Shea T."/>
            <person name="Sisk P."/>
            <person name="Sykes S."/>
            <person name="Wortman J."/>
            <person name="Nusbaum C."/>
            <person name="Birren B."/>
        </authorList>
    </citation>
    <scope>NUCLEOTIDE SEQUENCE [LARGE SCALE GENOMIC DNA]</scope>
    <source>
        <strain evidence="2">Vietnam Oak-Knoll (FVO)</strain>
    </source>
</reference>
<protein>
    <submittedName>
        <fullName evidence="1">Uncharacterized protein</fullName>
    </submittedName>
</protein>
<reference evidence="1 2" key="1">
    <citation type="submission" date="2013-02" db="EMBL/GenBank/DDBJ databases">
        <title>The Genome Annotation of Plasmodium falciparum Vietnam Oak-Knoll (FVO).</title>
        <authorList>
            <consortium name="The Broad Institute Genome Sequencing Platform"/>
            <consortium name="The Broad Institute Genome Sequencing Center for Infectious Disease"/>
            <person name="Neafsey D."/>
            <person name="Hoffman S."/>
            <person name="Volkman S."/>
            <person name="Rosenthal P."/>
            <person name="Walker B."/>
            <person name="Young S.K."/>
            <person name="Zeng Q."/>
            <person name="Gargeya S."/>
            <person name="Fitzgerald M."/>
            <person name="Haas B."/>
            <person name="Abouelleil A."/>
            <person name="Allen A.W."/>
            <person name="Alvarado L."/>
            <person name="Arachchi H.M."/>
            <person name="Berlin A.M."/>
            <person name="Chapman S.B."/>
            <person name="Gainer-Dewar J."/>
            <person name="Goldberg J."/>
            <person name="Griggs A."/>
            <person name="Gujja S."/>
            <person name="Hansen M."/>
            <person name="Howarth C."/>
            <person name="Imamovic A."/>
            <person name="Ireland A."/>
            <person name="Larimer J."/>
            <person name="McCowan C."/>
            <person name="Murphy C."/>
            <person name="Pearson M."/>
            <person name="Poon T.W."/>
            <person name="Priest M."/>
            <person name="Roberts A."/>
            <person name="Saif S."/>
            <person name="Shea T."/>
            <person name="Sisk P."/>
            <person name="Sykes S."/>
            <person name="Wortman J."/>
            <person name="Nusbaum C."/>
            <person name="Birren B."/>
        </authorList>
    </citation>
    <scope>NUCLEOTIDE SEQUENCE [LARGE SCALE GENOMIC DNA]</scope>
    <source>
        <strain evidence="2">Vietnam Oak-Knoll (FVO)</strain>
    </source>
</reference>
<accession>A0A024V234</accession>
<dbReference type="AlphaFoldDB" id="A0A024V234"/>
<gene>
    <name evidence="1" type="ORF">PFFVO_04515</name>
</gene>
<sequence>MNRTWNCNNISSMNNMIISTNRESNYMVYTEDTINTTHNMNNYVNNYRSCEINADKNNGSNEQCISDVRETEYGQNKDVHVFEESVRDYTNNYIKERKKNIFLYNNNENNYKEILNEYESNMGNMDNMRNMDNMNNMDNMSNMNSVDSRRENVRITNDVIEIVSELEDNTENNNLMDDNTDLICNLHLYPMYSDSEVGFENISHIEDESLSKVKKENQDDDDIMTTKHLAQWSSDIVHKYLEEAIEKSKSIFQNCNMESRQEEIFKRIKL</sequence>
<dbReference type="Proteomes" id="UP000030690">
    <property type="component" value="Unassembled WGS sequence"/>
</dbReference>
<organism evidence="1 2">
    <name type="scientific">Plasmodium falciparum Vietnam Oak-Knoll</name>
    <name type="common">FVO</name>
    <dbReference type="NCBI Taxonomy" id="1036723"/>
    <lineage>
        <taxon>Eukaryota</taxon>
        <taxon>Sar</taxon>
        <taxon>Alveolata</taxon>
        <taxon>Apicomplexa</taxon>
        <taxon>Aconoidasida</taxon>
        <taxon>Haemosporida</taxon>
        <taxon>Plasmodiidae</taxon>
        <taxon>Plasmodium</taxon>
        <taxon>Plasmodium (Laverania)</taxon>
    </lineage>
</organism>
<evidence type="ECO:0000313" key="2">
    <source>
        <dbReference type="Proteomes" id="UP000030690"/>
    </source>
</evidence>
<name>A0A024V234_PLAFA</name>
<evidence type="ECO:0000313" key="1">
    <source>
        <dbReference type="EMBL" id="ETW16549.1"/>
    </source>
</evidence>
<proteinExistence type="predicted"/>
<dbReference type="EMBL" id="KI925142">
    <property type="protein sequence ID" value="ETW16549.1"/>
    <property type="molecule type" value="Genomic_DNA"/>
</dbReference>